<gene>
    <name evidence="7" type="ORF">PT974_03674</name>
</gene>
<evidence type="ECO:0000313" key="8">
    <source>
        <dbReference type="Proteomes" id="UP001338125"/>
    </source>
</evidence>
<dbReference type="InterPro" id="IPR033124">
    <property type="entry name" value="Ser_caboxypep_his_AS"/>
</dbReference>
<evidence type="ECO:0000256" key="3">
    <source>
        <dbReference type="ARBA" id="ARBA00022670"/>
    </source>
</evidence>
<keyword evidence="3 6" id="KW-0645">Protease</keyword>
<keyword evidence="6" id="KW-0732">Signal</keyword>
<dbReference type="EC" id="3.4.16.-" evidence="6"/>
<evidence type="ECO:0000256" key="1">
    <source>
        <dbReference type="ARBA" id="ARBA00009431"/>
    </source>
</evidence>
<evidence type="ECO:0000256" key="4">
    <source>
        <dbReference type="ARBA" id="ARBA00022801"/>
    </source>
</evidence>
<accession>A0ABR0SSZ4</accession>
<proteinExistence type="inferred from homology"/>
<dbReference type="PANTHER" id="PTHR11802">
    <property type="entry name" value="SERINE PROTEASE FAMILY S10 SERINE CARBOXYPEPTIDASE"/>
    <property type="match status" value="1"/>
</dbReference>
<dbReference type="Gene3D" id="3.40.50.1820">
    <property type="entry name" value="alpha/beta hydrolase"/>
    <property type="match status" value="1"/>
</dbReference>
<name>A0ABR0SSZ4_9HYPO</name>
<feature type="signal peptide" evidence="6">
    <location>
        <begin position="1"/>
        <end position="19"/>
    </location>
</feature>
<dbReference type="PROSITE" id="PS00131">
    <property type="entry name" value="CARBOXYPEPT_SER_SER"/>
    <property type="match status" value="1"/>
</dbReference>
<dbReference type="Pfam" id="PF00450">
    <property type="entry name" value="Peptidase_S10"/>
    <property type="match status" value="1"/>
</dbReference>
<evidence type="ECO:0000256" key="2">
    <source>
        <dbReference type="ARBA" id="ARBA00022645"/>
    </source>
</evidence>
<keyword evidence="5" id="KW-0325">Glycoprotein</keyword>
<organism evidence="7 8">
    <name type="scientific">Cladobotryum mycophilum</name>
    <dbReference type="NCBI Taxonomy" id="491253"/>
    <lineage>
        <taxon>Eukaryota</taxon>
        <taxon>Fungi</taxon>
        <taxon>Dikarya</taxon>
        <taxon>Ascomycota</taxon>
        <taxon>Pezizomycotina</taxon>
        <taxon>Sordariomycetes</taxon>
        <taxon>Hypocreomycetidae</taxon>
        <taxon>Hypocreales</taxon>
        <taxon>Hypocreaceae</taxon>
        <taxon>Cladobotryum</taxon>
    </lineage>
</organism>
<keyword evidence="8" id="KW-1185">Reference proteome</keyword>
<protein>
    <recommendedName>
        <fullName evidence="6">Carboxypeptidase</fullName>
        <ecNumber evidence="6">3.4.16.-</ecNumber>
    </recommendedName>
</protein>
<reference evidence="7 8" key="1">
    <citation type="submission" date="2024-01" db="EMBL/GenBank/DDBJ databases">
        <title>Complete genome of Cladobotryum mycophilum ATHUM6906.</title>
        <authorList>
            <person name="Christinaki A.C."/>
            <person name="Myridakis A.I."/>
            <person name="Kouvelis V.N."/>
        </authorList>
    </citation>
    <scope>NUCLEOTIDE SEQUENCE [LARGE SCALE GENOMIC DNA]</scope>
    <source>
        <strain evidence="7 8">ATHUM6906</strain>
    </source>
</reference>
<sequence>MFACSSTVVAAILACGATAQLILPQDISFHDNVISNVVPDTAQHPLLDAHHATSTTLSPYKAGQFTLTPQGDSICTTHGESQWTGTIDVTDTHRLFFWFFDSRHDPENDPIIIWLNGGPGGSSMIGLFTEMGPCWLEPTSNATIPNEFSWNNNASLLFIDQPAGVGFSSLAGGAPIPSVDTDGQQDFQMFLNIFFSKVFPERAHLPIHLAAESYGGHYGPIYLKHILESRRYDSKTAFWGNITSLILVDAAVDMAAPAIGAYELLCLRADPILDEQACNSIRSNIPKLRGLAQYCEMSYDEDECWGMFTFAEEKIHIYYNKLTEEGKRSSYNINRPCSSLPLCEDASKGNVTAYLNQEWIKEALHFPSSYSYTYVNMTINEAYSANKQQIRPTTREVAYLLDAHLTPDLGDIRVLVMQGNDDYVLNTPGNIWTYDNVRWTGQSEYCATRWQDLPREIAASGSWKGTEDGRLVFVVVDGAGHFVPGDVSEGAYKIAQKWIEGGWRKSKIWIKDVSLET</sequence>
<evidence type="ECO:0000313" key="7">
    <source>
        <dbReference type="EMBL" id="KAK5995274.1"/>
    </source>
</evidence>
<dbReference type="Gene3D" id="1.10.287.410">
    <property type="match status" value="1"/>
</dbReference>
<dbReference type="InterPro" id="IPR018202">
    <property type="entry name" value="Ser_caboxypep_ser_AS"/>
</dbReference>
<dbReference type="PANTHER" id="PTHR11802:SF432">
    <property type="entry name" value="Y, PUTATIVE-RELATED"/>
    <property type="match status" value="1"/>
</dbReference>
<dbReference type="InterPro" id="IPR029058">
    <property type="entry name" value="AB_hydrolase_fold"/>
</dbReference>
<comment type="similarity">
    <text evidence="1 6">Belongs to the peptidase S10 family.</text>
</comment>
<dbReference type="SUPFAM" id="SSF53474">
    <property type="entry name" value="alpha/beta-Hydrolases"/>
    <property type="match status" value="1"/>
</dbReference>
<evidence type="ECO:0000256" key="6">
    <source>
        <dbReference type="RuleBase" id="RU361156"/>
    </source>
</evidence>
<keyword evidence="2 6" id="KW-0121">Carboxypeptidase</keyword>
<dbReference type="Proteomes" id="UP001338125">
    <property type="component" value="Unassembled WGS sequence"/>
</dbReference>
<feature type="chain" id="PRO_5044962222" description="Carboxypeptidase" evidence="6">
    <location>
        <begin position="20"/>
        <end position="517"/>
    </location>
</feature>
<dbReference type="EMBL" id="JAVFKD010000004">
    <property type="protein sequence ID" value="KAK5995274.1"/>
    <property type="molecule type" value="Genomic_DNA"/>
</dbReference>
<comment type="caution">
    <text evidence="7">The sequence shown here is derived from an EMBL/GenBank/DDBJ whole genome shotgun (WGS) entry which is preliminary data.</text>
</comment>
<keyword evidence="4 6" id="KW-0378">Hydrolase</keyword>
<evidence type="ECO:0000256" key="5">
    <source>
        <dbReference type="ARBA" id="ARBA00023180"/>
    </source>
</evidence>
<dbReference type="PROSITE" id="PS00560">
    <property type="entry name" value="CARBOXYPEPT_SER_HIS"/>
    <property type="match status" value="1"/>
</dbReference>
<dbReference type="InterPro" id="IPR001563">
    <property type="entry name" value="Peptidase_S10"/>
</dbReference>
<dbReference type="PRINTS" id="PR00724">
    <property type="entry name" value="CRBOXYPTASEC"/>
</dbReference>